<sequence length="129" mass="15374">MPRFETDDIEVRLTDTTVHVTAEREEEVTEWDEEFCLKSKRARRSLNRSIRLSEPVDESKVEQTYRNGLSRSPAEARAGRIRRTDDQHRIVDRRPRTYFDNRDSASIARRLILSDIVRIRRYYPANSLH</sequence>
<evidence type="ECO:0000256" key="1">
    <source>
        <dbReference type="PROSITE-ProRule" id="PRU00285"/>
    </source>
</evidence>
<dbReference type="InterPro" id="IPR008978">
    <property type="entry name" value="HSP20-like_chaperone"/>
</dbReference>
<dbReference type="Gene3D" id="2.60.40.790">
    <property type="match status" value="1"/>
</dbReference>
<accession>A0AAP2Z4M3</accession>
<feature type="domain" description="SHSP" evidence="4">
    <location>
        <begin position="1"/>
        <end position="94"/>
    </location>
</feature>
<keyword evidence="6" id="KW-1185">Reference proteome</keyword>
<comment type="caution">
    <text evidence="5">The sequence shown here is derived from an EMBL/GenBank/DDBJ whole genome shotgun (WGS) entry which is preliminary data.</text>
</comment>
<dbReference type="RefSeq" id="WP_342805659.1">
    <property type="nucleotide sequence ID" value="NZ_JAOPJZ010000001.1"/>
</dbReference>
<dbReference type="Pfam" id="PF00011">
    <property type="entry name" value="HSP20"/>
    <property type="match status" value="1"/>
</dbReference>
<dbReference type="Proteomes" id="UP001321047">
    <property type="component" value="Unassembled WGS sequence"/>
</dbReference>
<evidence type="ECO:0000259" key="4">
    <source>
        <dbReference type="PROSITE" id="PS01031"/>
    </source>
</evidence>
<protein>
    <submittedName>
        <fullName evidence="5">Hsp20/alpha crystallin family protein</fullName>
    </submittedName>
</protein>
<dbReference type="SUPFAM" id="SSF49764">
    <property type="entry name" value="HSP20-like chaperones"/>
    <property type="match status" value="1"/>
</dbReference>
<dbReference type="EMBL" id="JAOPJZ010000001">
    <property type="protein sequence ID" value="MCU4750659.1"/>
    <property type="molecule type" value="Genomic_DNA"/>
</dbReference>
<dbReference type="CDD" id="cd06464">
    <property type="entry name" value="ACD_sHsps-like"/>
    <property type="match status" value="1"/>
</dbReference>
<reference evidence="5 6" key="1">
    <citation type="submission" date="2022-09" db="EMBL/GenBank/DDBJ databases">
        <title>Enrichment on poylsaccharides allowed isolation of novel metabolic and taxonomic groups of Haloarchaea.</title>
        <authorList>
            <person name="Sorokin D.Y."/>
            <person name="Elcheninov A.G."/>
            <person name="Khizhniak T.V."/>
            <person name="Kolganova T.V."/>
            <person name="Kublanov I.V."/>
        </authorList>
    </citation>
    <scope>NUCLEOTIDE SEQUENCE [LARGE SCALE GENOMIC DNA]</scope>
    <source>
        <strain evidence="5 6">AArc-curdl1</strain>
    </source>
</reference>
<proteinExistence type="inferred from homology"/>
<organism evidence="5 6">
    <name type="scientific">Natronosalvus hydrolyticus</name>
    <dbReference type="NCBI Taxonomy" id="2979988"/>
    <lineage>
        <taxon>Archaea</taxon>
        <taxon>Methanobacteriati</taxon>
        <taxon>Methanobacteriota</taxon>
        <taxon>Stenosarchaea group</taxon>
        <taxon>Halobacteria</taxon>
        <taxon>Halobacteriales</taxon>
        <taxon>Natrialbaceae</taxon>
        <taxon>Natronosalvus</taxon>
    </lineage>
</organism>
<evidence type="ECO:0000313" key="5">
    <source>
        <dbReference type="EMBL" id="MCU4750659.1"/>
    </source>
</evidence>
<evidence type="ECO:0000256" key="2">
    <source>
        <dbReference type="RuleBase" id="RU003616"/>
    </source>
</evidence>
<name>A0AAP2Z4M3_9EURY</name>
<dbReference type="PROSITE" id="PS01031">
    <property type="entry name" value="SHSP"/>
    <property type="match status" value="1"/>
</dbReference>
<gene>
    <name evidence="5" type="ORF">OB919_01470</name>
</gene>
<comment type="similarity">
    <text evidence="1 2">Belongs to the small heat shock protein (HSP20) family.</text>
</comment>
<dbReference type="AlphaFoldDB" id="A0AAP2Z4M3"/>
<evidence type="ECO:0000256" key="3">
    <source>
        <dbReference type="SAM" id="MobiDB-lite"/>
    </source>
</evidence>
<evidence type="ECO:0000313" key="6">
    <source>
        <dbReference type="Proteomes" id="UP001321047"/>
    </source>
</evidence>
<feature type="region of interest" description="Disordered" evidence="3">
    <location>
        <begin position="57"/>
        <end position="87"/>
    </location>
</feature>
<dbReference type="InterPro" id="IPR002068">
    <property type="entry name" value="A-crystallin/Hsp20_dom"/>
</dbReference>